<sequence length="199" mass="21707">MLTRILCHIVLFIHLANTGVTGLYLKPKCQVQAFSCPCDQSGGDGTEDLKKVSVTRCVTEGNLSKDVVCRSGDVVTKCHEMRVKRANEPFIESFGLQENDTAYIGSQINLTCKISNAEAAIFVKSGAAIREGGRFKYIFEHFESNRLVGSLEITNVTKDDGGVYTCIAYKNGVLASSTYTLSTGTAVHTKRAILHNLFS</sequence>
<dbReference type="OrthoDB" id="6353782at2759"/>
<evidence type="ECO:0000259" key="2">
    <source>
        <dbReference type="PROSITE" id="PS50835"/>
    </source>
</evidence>
<protein>
    <recommendedName>
        <fullName evidence="2">Ig-like domain-containing protein</fullName>
    </recommendedName>
</protein>
<evidence type="ECO:0000256" key="1">
    <source>
        <dbReference type="SAM" id="SignalP"/>
    </source>
</evidence>
<dbReference type="PROSITE" id="PS50835">
    <property type="entry name" value="IG_LIKE"/>
    <property type="match status" value="1"/>
</dbReference>
<dbReference type="SMART" id="SM00409">
    <property type="entry name" value="IG"/>
    <property type="match status" value="1"/>
</dbReference>
<gene>
    <name evidence="3" type="ORF">OS493_024009</name>
</gene>
<keyword evidence="4" id="KW-1185">Reference proteome</keyword>
<dbReference type="Proteomes" id="UP001163046">
    <property type="component" value="Unassembled WGS sequence"/>
</dbReference>
<reference evidence="3" key="1">
    <citation type="submission" date="2023-01" db="EMBL/GenBank/DDBJ databases">
        <title>Genome assembly of the deep-sea coral Lophelia pertusa.</title>
        <authorList>
            <person name="Herrera S."/>
            <person name="Cordes E."/>
        </authorList>
    </citation>
    <scope>NUCLEOTIDE SEQUENCE</scope>
    <source>
        <strain evidence="3">USNM1676648</strain>
        <tissue evidence="3">Polyp</tissue>
    </source>
</reference>
<dbReference type="InterPro" id="IPR013098">
    <property type="entry name" value="Ig_I-set"/>
</dbReference>
<accession>A0A9X0A015</accession>
<proteinExistence type="predicted"/>
<organism evidence="3 4">
    <name type="scientific">Desmophyllum pertusum</name>
    <dbReference type="NCBI Taxonomy" id="174260"/>
    <lineage>
        <taxon>Eukaryota</taxon>
        <taxon>Metazoa</taxon>
        <taxon>Cnidaria</taxon>
        <taxon>Anthozoa</taxon>
        <taxon>Hexacorallia</taxon>
        <taxon>Scleractinia</taxon>
        <taxon>Caryophylliina</taxon>
        <taxon>Caryophylliidae</taxon>
        <taxon>Desmophyllum</taxon>
    </lineage>
</organism>
<evidence type="ECO:0000313" key="4">
    <source>
        <dbReference type="Proteomes" id="UP001163046"/>
    </source>
</evidence>
<comment type="caution">
    <text evidence="3">The sequence shown here is derived from an EMBL/GenBank/DDBJ whole genome shotgun (WGS) entry which is preliminary data.</text>
</comment>
<dbReference type="InterPro" id="IPR036179">
    <property type="entry name" value="Ig-like_dom_sf"/>
</dbReference>
<dbReference type="Gene3D" id="2.60.40.10">
    <property type="entry name" value="Immunoglobulins"/>
    <property type="match status" value="1"/>
</dbReference>
<dbReference type="InterPro" id="IPR003599">
    <property type="entry name" value="Ig_sub"/>
</dbReference>
<feature type="domain" description="Ig-like" evidence="2">
    <location>
        <begin position="89"/>
        <end position="182"/>
    </location>
</feature>
<name>A0A9X0A015_9CNID</name>
<evidence type="ECO:0000313" key="3">
    <source>
        <dbReference type="EMBL" id="KAJ7390620.1"/>
    </source>
</evidence>
<dbReference type="InterPro" id="IPR007110">
    <property type="entry name" value="Ig-like_dom"/>
</dbReference>
<dbReference type="Pfam" id="PF07679">
    <property type="entry name" value="I-set"/>
    <property type="match status" value="1"/>
</dbReference>
<dbReference type="AlphaFoldDB" id="A0A9X0A015"/>
<feature type="chain" id="PRO_5040888709" description="Ig-like domain-containing protein" evidence="1">
    <location>
        <begin position="23"/>
        <end position="199"/>
    </location>
</feature>
<feature type="signal peptide" evidence="1">
    <location>
        <begin position="1"/>
        <end position="22"/>
    </location>
</feature>
<keyword evidence="1" id="KW-0732">Signal</keyword>
<dbReference type="InterPro" id="IPR013783">
    <property type="entry name" value="Ig-like_fold"/>
</dbReference>
<dbReference type="EMBL" id="MU825414">
    <property type="protein sequence ID" value="KAJ7390620.1"/>
    <property type="molecule type" value="Genomic_DNA"/>
</dbReference>
<dbReference type="SUPFAM" id="SSF48726">
    <property type="entry name" value="Immunoglobulin"/>
    <property type="match status" value="1"/>
</dbReference>